<dbReference type="Gene3D" id="3.30.70.370">
    <property type="match status" value="1"/>
</dbReference>
<dbReference type="PRINTS" id="PR00868">
    <property type="entry name" value="DNAPOLI"/>
</dbReference>
<dbReference type="PANTHER" id="PTHR10133:SF27">
    <property type="entry name" value="DNA POLYMERASE NU"/>
    <property type="match status" value="1"/>
</dbReference>
<feature type="non-terminal residue" evidence="3">
    <location>
        <position position="1"/>
    </location>
</feature>
<dbReference type="GO" id="GO:0006302">
    <property type="term" value="P:double-strand break repair"/>
    <property type="evidence" value="ECO:0007669"/>
    <property type="project" value="TreeGrafter"/>
</dbReference>
<evidence type="ECO:0000313" key="3">
    <source>
        <dbReference type="EMBL" id="KKL78304.1"/>
    </source>
</evidence>
<feature type="domain" description="DNA-directed DNA polymerase family A palm" evidence="2">
    <location>
        <begin position="156"/>
        <end position="355"/>
    </location>
</feature>
<dbReference type="AlphaFoldDB" id="A0A0F9EWA0"/>
<dbReference type="InterPro" id="IPR043502">
    <property type="entry name" value="DNA/RNA_pol_sf"/>
</dbReference>
<name>A0A0F9EWA0_9ZZZZ</name>
<reference evidence="3" key="1">
    <citation type="journal article" date="2015" name="Nature">
        <title>Complex archaea that bridge the gap between prokaryotes and eukaryotes.</title>
        <authorList>
            <person name="Spang A."/>
            <person name="Saw J.H."/>
            <person name="Jorgensen S.L."/>
            <person name="Zaremba-Niedzwiedzka K."/>
            <person name="Martijn J."/>
            <person name="Lind A.E."/>
            <person name="van Eijk R."/>
            <person name="Schleper C."/>
            <person name="Guy L."/>
            <person name="Ettema T.J."/>
        </authorList>
    </citation>
    <scope>NUCLEOTIDE SEQUENCE</scope>
</reference>
<comment type="caution">
    <text evidence="3">The sequence shown here is derived from an EMBL/GenBank/DDBJ whole genome shotgun (WGS) entry which is preliminary data.</text>
</comment>
<dbReference type="PANTHER" id="PTHR10133">
    <property type="entry name" value="DNA POLYMERASE I"/>
    <property type="match status" value="1"/>
</dbReference>
<protein>
    <recommendedName>
        <fullName evidence="2">DNA-directed DNA polymerase family A palm domain-containing protein</fullName>
    </recommendedName>
</protein>
<dbReference type="GO" id="GO:0003677">
    <property type="term" value="F:DNA binding"/>
    <property type="evidence" value="ECO:0007669"/>
    <property type="project" value="InterPro"/>
</dbReference>
<proteinExistence type="predicted"/>
<dbReference type="EMBL" id="LAZR01023500">
    <property type="protein sequence ID" value="KKL78304.1"/>
    <property type="molecule type" value="Genomic_DNA"/>
</dbReference>
<dbReference type="GO" id="GO:0006261">
    <property type="term" value="P:DNA-templated DNA replication"/>
    <property type="evidence" value="ECO:0007669"/>
    <property type="project" value="InterPro"/>
</dbReference>
<gene>
    <name evidence="3" type="ORF">LCGC14_2026140</name>
</gene>
<dbReference type="Gene3D" id="1.10.150.20">
    <property type="entry name" value="5' to 3' exonuclease, C-terminal subdomain"/>
    <property type="match status" value="1"/>
</dbReference>
<keyword evidence="1" id="KW-0235">DNA replication</keyword>
<accession>A0A0F9EWA0</accession>
<dbReference type="SMART" id="SM00482">
    <property type="entry name" value="POLAc"/>
    <property type="match status" value="1"/>
</dbReference>
<organism evidence="3">
    <name type="scientific">marine sediment metagenome</name>
    <dbReference type="NCBI Taxonomy" id="412755"/>
    <lineage>
        <taxon>unclassified sequences</taxon>
        <taxon>metagenomes</taxon>
        <taxon>ecological metagenomes</taxon>
    </lineage>
</organism>
<dbReference type="InterPro" id="IPR001098">
    <property type="entry name" value="DNA-dir_DNA_pol_A_palm_dom"/>
</dbReference>
<dbReference type="GO" id="GO:0003887">
    <property type="term" value="F:DNA-directed DNA polymerase activity"/>
    <property type="evidence" value="ECO:0007669"/>
    <property type="project" value="InterPro"/>
</dbReference>
<dbReference type="Pfam" id="PF00476">
    <property type="entry name" value="DNA_pol_A"/>
    <property type="match status" value="1"/>
</dbReference>
<dbReference type="SUPFAM" id="SSF56672">
    <property type="entry name" value="DNA/RNA polymerases"/>
    <property type="match status" value="1"/>
</dbReference>
<dbReference type="InterPro" id="IPR002298">
    <property type="entry name" value="DNA_polymerase_A"/>
</dbReference>
<evidence type="ECO:0000259" key="2">
    <source>
        <dbReference type="SMART" id="SM00482"/>
    </source>
</evidence>
<sequence>PYLHSQIEEYGLQGVLERDMDIIPIVMEMEEMGILLDVPVLESLQTDLNELVDGAQIDINYLAGHYVNPNSSQQVVALLQDEGIYTDLETSTDASVLDQYREHIIVNKIQDYRGYAKLKSTYVEPWLGQERAYTHFRMDLSTARLASFDRNLQNIPKPMREIFAPDYGIWTSADWSQIELRVWAYVTGDPTMLRAYREGKDIHTITQMALWPNSKPSDPIARRYAKNFNFAMIYLATPDTLARSTGLPVRVCQAYREHWLALYPVGYQWMLRQSVEGPEQGYVETLMGRVLALPLLAESTPAHRSKCAINYPIQGTAAEIVKRGMLIVGGMEIEQAVQVHDELLCDGDYDMPVEKLAHIHGGIYTPVEVTKGPDWARLITV</sequence>
<dbReference type="Gene3D" id="1.20.1060.10">
    <property type="entry name" value="Taq DNA Polymerase, Chain T, domain 4"/>
    <property type="match status" value="1"/>
</dbReference>
<evidence type="ECO:0000256" key="1">
    <source>
        <dbReference type="ARBA" id="ARBA00022705"/>
    </source>
</evidence>